<dbReference type="Proteomes" id="UP001501442">
    <property type="component" value="Unassembled WGS sequence"/>
</dbReference>
<feature type="compositionally biased region" description="Acidic residues" evidence="1">
    <location>
        <begin position="38"/>
        <end position="68"/>
    </location>
</feature>
<protein>
    <submittedName>
        <fullName evidence="2">Uncharacterized protein</fullName>
    </submittedName>
</protein>
<proteinExistence type="predicted"/>
<name>A0ABP8UEC7_9ACTN</name>
<evidence type="ECO:0000313" key="2">
    <source>
        <dbReference type="EMBL" id="GAA4630040.1"/>
    </source>
</evidence>
<keyword evidence="3" id="KW-1185">Reference proteome</keyword>
<sequence>MLSHCPSWTRATVYPAGTMIVPMAGAGLSTTGVAGAEAGDDGDEAGDEAGDDSGDDGDEADSGDDGEETYTGSGTWAEPVPELEPEAKFATTPMIATMTDAMPPVSQ</sequence>
<feature type="region of interest" description="Disordered" evidence="1">
    <location>
        <begin position="30"/>
        <end position="107"/>
    </location>
</feature>
<comment type="caution">
    <text evidence="2">The sequence shown here is derived from an EMBL/GenBank/DDBJ whole genome shotgun (WGS) entry which is preliminary data.</text>
</comment>
<gene>
    <name evidence="2" type="ORF">GCM10023196_053760</name>
</gene>
<accession>A0ABP8UEC7</accession>
<evidence type="ECO:0000313" key="3">
    <source>
        <dbReference type="Proteomes" id="UP001501442"/>
    </source>
</evidence>
<evidence type="ECO:0000256" key="1">
    <source>
        <dbReference type="SAM" id="MobiDB-lite"/>
    </source>
</evidence>
<organism evidence="2 3">
    <name type="scientific">Actinoallomurus vinaceus</name>
    <dbReference type="NCBI Taxonomy" id="1080074"/>
    <lineage>
        <taxon>Bacteria</taxon>
        <taxon>Bacillati</taxon>
        <taxon>Actinomycetota</taxon>
        <taxon>Actinomycetes</taxon>
        <taxon>Streptosporangiales</taxon>
        <taxon>Thermomonosporaceae</taxon>
        <taxon>Actinoallomurus</taxon>
    </lineage>
</organism>
<dbReference type="EMBL" id="BAABHK010000008">
    <property type="protein sequence ID" value="GAA4630040.1"/>
    <property type="molecule type" value="Genomic_DNA"/>
</dbReference>
<reference evidence="3" key="1">
    <citation type="journal article" date="2019" name="Int. J. Syst. Evol. Microbiol.">
        <title>The Global Catalogue of Microorganisms (GCM) 10K type strain sequencing project: providing services to taxonomists for standard genome sequencing and annotation.</title>
        <authorList>
            <consortium name="The Broad Institute Genomics Platform"/>
            <consortium name="The Broad Institute Genome Sequencing Center for Infectious Disease"/>
            <person name="Wu L."/>
            <person name="Ma J."/>
        </authorList>
    </citation>
    <scope>NUCLEOTIDE SEQUENCE [LARGE SCALE GENOMIC DNA]</scope>
    <source>
        <strain evidence="3">JCM 17939</strain>
    </source>
</reference>